<dbReference type="Proteomes" id="UP001163823">
    <property type="component" value="Chromosome 14"/>
</dbReference>
<keyword evidence="2" id="KW-1185">Reference proteome</keyword>
<dbReference type="EMBL" id="JARAOO010000014">
    <property type="protein sequence ID" value="KAJ7943882.1"/>
    <property type="molecule type" value="Genomic_DNA"/>
</dbReference>
<name>A0AAD7KQD6_QUISA</name>
<proteinExistence type="predicted"/>
<evidence type="ECO:0000313" key="2">
    <source>
        <dbReference type="Proteomes" id="UP001163823"/>
    </source>
</evidence>
<gene>
    <name evidence="1" type="ORF">O6P43_033367</name>
</gene>
<protein>
    <submittedName>
        <fullName evidence="1">Uncharacterized protein</fullName>
    </submittedName>
</protein>
<dbReference type="KEGG" id="qsa:O6P43_033367"/>
<evidence type="ECO:0000313" key="1">
    <source>
        <dbReference type="EMBL" id="KAJ7943882.1"/>
    </source>
</evidence>
<organism evidence="1 2">
    <name type="scientific">Quillaja saponaria</name>
    <name type="common">Soap bark tree</name>
    <dbReference type="NCBI Taxonomy" id="32244"/>
    <lineage>
        <taxon>Eukaryota</taxon>
        <taxon>Viridiplantae</taxon>
        <taxon>Streptophyta</taxon>
        <taxon>Embryophyta</taxon>
        <taxon>Tracheophyta</taxon>
        <taxon>Spermatophyta</taxon>
        <taxon>Magnoliopsida</taxon>
        <taxon>eudicotyledons</taxon>
        <taxon>Gunneridae</taxon>
        <taxon>Pentapetalae</taxon>
        <taxon>rosids</taxon>
        <taxon>fabids</taxon>
        <taxon>Fabales</taxon>
        <taxon>Quillajaceae</taxon>
        <taxon>Quillaja</taxon>
    </lineage>
</organism>
<dbReference type="AlphaFoldDB" id="A0AAD7KQD6"/>
<sequence>MVLFPTCEFKNLQRPKDCNGFGKKELVDYLKELVCRSKDDLDIVSSKARETKEDRDAKRLLHIGMKFTRRK</sequence>
<reference evidence="1" key="1">
    <citation type="journal article" date="2023" name="Science">
        <title>Elucidation of the pathway for biosynthesis of saponin adjuvants from the soapbark tree.</title>
        <authorList>
            <person name="Reed J."/>
            <person name="Orme A."/>
            <person name="El-Demerdash A."/>
            <person name="Owen C."/>
            <person name="Martin L.B.B."/>
            <person name="Misra R.C."/>
            <person name="Kikuchi S."/>
            <person name="Rejzek M."/>
            <person name="Martin A.C."/>
            <person name="Harkess A."/>
            <person name="Leebens-Mack J."/>
            <person name="Louveau T."/>
            <person name="Stephenson M.J."/>
            <person name="Osbourn A."/>
        </authorList>
    </citation>
    <scope>NUCLEOTIDE SEQUENCE</scope>
    <source>
        <strain evidence="1">S10</strain>
    </source>
</reference>
<comment type="caution">
    <text evidence="1">The sequence shown here is derived from an EMBL/GenBank/DDBJ whole genome shotgun (WGS) entry which is preliminary data.</text>
</comment>
<accession>A0AAD7KQD6</accession>